<protein>
    <submittedName>
        <fullName evidence="1">Replication initiator protein A</fullName>
    </submittedName>
</protein>
<evidence type="ECO:0000313" key="1">
    <source>
        <dbReference type="EMBL" id="SLN68849.1"/>
    </source>
</evidence>
<organism evidence="1 2">
    <name type="scientific">Roseisalinus antarcticus</name>
    <dbReference type="NCBI Taxonomy" id="254357"/>
    <lineage>
        <taxon>Bacteria</taxon>
        <taxon>Pseudomonadati</taxon>
        <taxon>Pseudomonadota</taxon>
        <taxon>Alphaproteobacteria</taxon>
        <taxon>Rhodobacterales</taxon>
        <taxon>Roseobacteraceae</taxon>
        <taxon>Roseisalinus</taxon>
    </lineage>
</organism>
<dbReference type="AlphaFoldDB" id="A0A1Y5TSV0"/>
<dbReference type="RefSeq" id="WP_085880123.1">
    <property type="nucleotide sequence ID" value="NZ_FWFZ01000021.1"/>
</dbReference>
<dbReference type="OrthoDB" id="581589at2"/>
<dbReference type="Proteomes" id="UP000193900">
    <property type="component" value="Unassembled WGS sequence"/>
</dbReference>
<sequence length="341" mass="37999">MTEATGDPGRGGLLPLRHPTGDFFVCDIFGASPKDDLGTMEHPVFSLSTRPDRRVLSYAHNGITVEVIPSVKGRATIHDKDVLIYCISQLMAAMNAGRQISRTLTLKAHDLLVATNRDTSGDAYQRLREAFERLAGTRITTNMATDDQETTRGFGLIEAWEIVRKTRGGRMVSVTVTLSDWLFRAVLAKSVLTLSRDYFRLRKPLERRVYELARKHCGRQPMWRVSVTVLHKKSGSAAPLRVFRAALRKMILEGHLPDYEMAEETGDMIAFSRRRALSDSGPHLGAEALEAARAIAPGWDVHALAAEWRGVWEATGRPRLTSADRAFLGWVRKTRAGAPPR</sequence>
<dbReference type="InterPro" id="IPR018777">
    <property type="entry name" value="Replication_initiator_prot_A"/>
</dbReference>
<name>A0A1Y5TSV0_9RHOB</name>
<gene>
    <name evidence="1" type="ORF">ROA7023_03334</name>
</gene>
<proteinExistence type="predicted"/>
<dbReference type="EMBL" id="FWFZ01000021">
    <property type="protein sequence ID" value="SLN68849.1"/>
    <property type="molecule type" value="Genomic_DNA"/>
</dbReference>
<accession>A0A1Y5TSV0</accession>
<dbReference type="Pfam" id="PF10134">
    <property type="entry name" value="RPA"/>
    <property type="match status" value="1"/>
</dbReference>
<reference evidence="1 2" key="1">
    <citation type="submission" date="2017-03" db="EMBL/GenBank/DDBJ databases">
        <authorList>
            <person name="Afonso C.L."/>
            <person name="Miller P.J."/>
            <person name="Scott M.A."/>
            <person name="Spackman E."/>
            <person name="Goraichik I."/>
            <person name="Dimitrov K.M."/>
            <person name="Suarez D.L."/>
            <person name="Swayne D.E."/>
        </authorList>
    </citation>
    <scope>NUCLEOTIDE SEQUENCE [LARGE SCALE GENOMIC DNA]</scope>
    <source>
        <strain evidence="1 2">CECT 7023</strain>
    </source>
</reference>
<evidence type="ECO:0000313" key="2">
    <source>
        <dbReference type="Proteomes" id="UP000193900"/>
    </source>
</evidence>
<keyword evidence="2" id="KW-1185">Reference proteome</keyword>